<dbReference type="GO" id="GO:0003735">
    <property type="term" value="F:structural constituent of ribosome"/>
    <property type="evidence" value="ECO:0007669"/>
    <property type="project" value="EnsemblFungi"/>
</dbReference>
<keyword evidence="3" id="KW-0689">Ribosomal protein</keyword>
<dbReference type="PANTHER" id="PTHR21396:SF2">
    <property type="entry name" value="LARGE RIBOSOMAL SUBUNIT PROTEIN ML43"/>
    <property type="match status" value="1"/>
</dbReference>
<dbReference type="GeneID" id="34517528"/>
<gene>
    <name evidence="8" type="ORF">KUCA_T00000082001</name>
</gene>
<dbReference type="InterPro" id="IPR007741">
    <property type="entry name" value="Ribosomal_mL43/mS25/NADH_DH"/>
</dbReference>
<name>W6MIE7_9ASCO</name>
<dbReference type="SMART" id="SM00916">
    <property type="entry name" value="L51_S25_CI-B8"/>
    <property type="match status" value="1"/>
</dbReference>
<dbReference type="Gene3D" id="3.40.30.10">
    <property type="entry name" value="Glutaredoxin"/>
    <property type="match status" value="1"/>
</dbReference>
<keyword evidence="4" id="KW-0496">Mitochondrion</keyword>
<evidence type="ECO:0000313" key="8">
    <source>
        <dbReference type="EMBL" id="CDK24122.1"/>
    </source>
</evidence>
<dbReference type="GO" id="GO:0045454">
    <property type="term" value="P:cell redox homeostasis"/>
    <property type="evidence" value="ECO:0007669"/>
    <property type="project" value="EnsemblFungi"/>
</dbReference>
<evidence type="ECO:0000256" key="3">
    <source>
        <dbReference type="ARBA" id="ARBA00022980"/>
    </source>
</evidence>
<protein>
    <recommendedName>
        <fullName evidence="6">Large ribosomal subunit protein mL43</fullName>
    </recommendedName>
</protein>
<comment type="similarity">
    <text evidence="2">Belongs to the mitochondrion-specific ribosomal protein mL43 family.</text>
</comment>
<evidence type="ECO:0000256" key="5">
    <source>
        <dbReference type="ARBA" id="ARBA00023274"/>
    </source>
</evidence>
<dbReference type="OrthoDB" id="88at2759"/>
<comment type="subcellular location">
    <subcellularLocation>
        <location evidence="1">Mitochondrion</location>
    </subcellularLocation>
</comment>
<proteinExistence type="inferred from homology"/>
<dbReference type="Proteomes" id="UP000019384">
    <property type="component" value="Unassembled WGS sequence"/>
</dbReference>
<evidence type="ECO:0000259" key="7">
    <source>
        <dbReference type="SMART" id="SM00916"/>
    </source>
</evidence>
<evidence type="ECO:0000256" key="6">
    <source>
        <dbReference type="ARBA" id="ARBA00035188"/>
    </source>
</evidence>
<evidence type="ECO:0000313" key="9">
    <source>
        <dbReference type="Proteomes" id="UP000019384"/>
    </source>
</evidence>
<evidence type="ECO:0000256" key="4">
    <source>
        <dbReference type="ARBA" id="ARBA00023128"/>
    </source>
</evidence>
<dbReference type="GO" id="GO:0032543">
    <property type="term" value="P:mitochondrial translation"/>
    <property type="evidence" value="ECO:0007669"/>
    <property type="project" value="InterPro"/>
</dbReference>
<keyword evidence="5" id="KW-0687">Ribonucleoprotein</keyword>
<evidence type="ECO:0000256" key="1">
    <source>
        <dbReference type="ARBA" id="ARBA00004173"/>
    </source>
</evidence>
<dbReference type="InterPro" id="IPR036249">
    <property type="entry name" value="Thioredoxin-like_sf"/>
</dbReference>
<dbReference type="InterPro" id="IPR039927">
    <property type="entry name" value="Ribosomal_mL43"/>
</dbReference>
<dbReference type="Pfam" id="PF05047">
    <property type="entry name" value="L51_S25_CI-B8"/>
    <property type="match status" value="1"/>
</dbReference>
<dbReference type="STRING" id="1382522.W6MIE7"/>
<dbReference type="HOGENOM" id="CLU_117700_1_1_1"/>
<sequence>MPPYNGAIKAVSVARNGVGAFIRPCRKITLQYCNVGGSSQGLRDFLTQRLTKFATKYPEIEFQVALKRGHPIVRGLYSTTMASNPAILTNDSTKLADVHTNVKTVCLRNLNIDNVENKLKLMVESSGNRLYKPKQAVQSLNQSVRGIWSPFHVDKDHRFKI</sequence>
<reference evidence="8" key="2">
    <citation type="submission" date="2014-02" db="EMBL/GenBank/DDBJ databases">
        <title>Complete DNA sequence of /Kuraishia capsulata/ illustrates novel genomic features among budding yeasts (/Saccharomycotina/).</title>
        <authorList>
            <person name="Morales L."/>
            <person name="Noel B."/>
            <person name="Porcel B."/>
            <person name="Marcet-Houben M."/>
            <person name="Hullo M-F."/>
            <person name="Sacerdot C."/>
            <person name="Tekaia F."/>
            <person name="Leh-Louis V."/>
            <person name="Despons L."/>
            <person name="Khanna V."/>
            <person name="Aury J-M."/>
            <person name="Barbe V."/>
            <person name="Couloux A."/>
            <person name="Labadie K."/>
            <person name="Pelletier E."/>
            <person name="Souciet J-L."/>
            <person name="Boekhout T."/>
            <person name="Gabaldon T."/>
            <person name="Wincker P."/>
            <person name="Dujon B."/>
        </authorList>
    </citation>
    <scope>NUCLEOTIDE SEQUENCE</scope>
    <source>
        <strain evidence="8">CBS 1993</strain>
    </source>
</reference>
<dbReference type="SUPFAM" id="SSF52833">
    <property type="entry name" value="Thioredoxin-like"/>
    <property type="match status" value="1"/>
</dbReference>
<dbReference type="AlphaFoldDB" id="W6MIE7"/>
<reference evidence="8" key="1">
    <citation type="submission" date="2013-12" db="EMBL/GenBank/DDBJ databases">
        <authorList>
            <person name="Genoscope - CEA"/>
        </authorList>
    </citation>
    <scope>NUCLEOTIDE SEQUENCE</scope>
    <source>
        <strain evidence="8">CBS 1993</strain>
    </source>
</reference>
<organism evidence="8 9">
    <name type="scientific">Kuraishia capsulata CBS 1993</name>
    <dbReference type="NCBI Taxonomy" id="1382522"/>
    <lineage>
        <taxon>Eukaryota</taxon>
        <taxon>Fungi</taxon>
        <taxon>Dikarya</taxon>
        <taxon>Ascomycota</taxon>
        <taxon>Saccharomycotina</taxon>
        <taxon>Pichiomycetes</taxon>
        <taxon>Pichiales</taxon>
        <taxon>Pichiaceae</taxon>
        <taxon>Kuraishia</taxon>
    </lineage>
</organism>
<feature type="domain" description="Ribosomal protein/NADH dehydrogenase" evidence="7">
    <location>
        <begin position="34"/>
        <end position="126"/>
    </location>
</feature>
<dbReference type="EMBL" id="HG793125">
    <property type="protein sequence ID" value="CDK24122.1"/>
    <property type="molecule type" value="Genomic_DNA"/>
</dbReference>
<dbReference type="GO" id="GO:0005762">
    <property type="term" value="C:mitochondrial large ribosomal subunit"/>
    <property type="evidence" value="ECO:0007669"/>
    <property type="project" value="EnsemblFungi"/>
</dbReference>
<dbReference type="PANTHER" id="PTHR21396">
    <property type="entry name" value="39S RIBOSOMAL PROTEIN L43"/>
    <property type="match status" value="1"/>
</dbReference>
<dbReference type="RefSeq" id="XP_022456140.1">
    <property type="nucleotide sequence ID" value="XM_022604587.1"/>
</dbReference>
<evidence type="ECO:0000256" key="2">
    <source>
        <dbReference type="ARBA" id="ARBA00006073"/>
    </source>
</evidence>
<accession>W6MIE7</accession>
<keyword evidence="9" id="KW-1185">Reference proteome</keyword>